<dbReference type="PRINTS" id="PR00344">
    <property type="entry name" value="BCTRLSENSOR"/>
</dbReference>
<dbReference type="PROSITE" id="PS50885">
    <property type="entry name" value="HAMP"/>
    <property type="match status" value="1"/>
</dbReference>
<dbReference type="InterPro" id="IPR003594">
    <property type="entry name" value="HATPase_dom"/>
</dbReference>
<dbReference type="GO" id="GO:0005886">
    <property type="term" value="C:plasma membrane"/>
    <property type="evidence" value="ECO:0007669"/>
    <property type="project" value="TreeGrafter"/>
</dbReference>
<protein>
    <recommendedName>
        <fullName evidence="3">histidine kinase</fullName>
        <ecNumber evidence="3">2.7.13.3</ecNumber>
    </recommendedName>
</protein>
<dbReference type="Pfam" id="PF02518">
    <property type="entry name" value="HATPase_c"/>
    <property type="match status" value="1"/>
</dbReference>
<dbReference type="GO" id="GO:0000155">
    <property type="term" value="F:phosphorelay sensor kinase activity"/>
    <property type="evidence" value="ECO:0007669"/>
    <property type="project" value="InterPro"/>
</dbReference>
<dbReference type="InterPro" id="IPR003660">
    <property type="entry name" value="HAMP_dom"/>
</dbReference>
<keyword evidence="5" id="KW-0808">Transferase</keyword>
<gene>
    <name evidence="14" type="ORF">FA743_19575</name>
</gene>
<feature type="transmembrane region" description="Helical" evidence="11">
    <location>
        <begin position="154"/>
        <end position="183"/>
    </location>
</feature>
<dbReference type="OrthoDB" id="9804645at2"/>
<keyword evidence="4" id="KW-0597">Phosphoprotein</keyword>
<name>A0A4U0R2G0_9RHOB</name>
<feature type="transmembrane region" description="Helical" evidence="11">
    <location>
        <begin position="12"/>
        <end position="35"/>
    </location>
</feature>
<evidence type="ECO:0000256" key="7">
    <source>
        <dbReference type="ARBA" id="ARBA00022777"/>
    </source>
</evidence>
<comment type="catalytic activity">
    <reaction evidence="1">
        <text>ATP + protein L-histidine = ADP + protein N-phospho-L-histidine.</text>
        <dbReference type="EC" id="2.7.13.3"/>
    </reaction>
</comment>
<keyword evidence="15" id="KW-1185">Reference proteome</keyword>
<dbReference type="PANTHER" id="PTHR45436">
    <property type="entry name" value="SENSOR HISTIDINE KINASE YKOH"/>
    <property type="match status" value="1"/>
</dbReference>
<dbReference type="SMART" id="SM00388">
    <property type="entry name" value="HisKA"/>
    <property type="match status" value="1"/>
</dbReference>
<keyword evidence="8 11" id="KW-1133">Transmembrane helix</keyword>
<dbReference type="CDD" id="cd00075">
    <property type="entry name" value="HATPase"/>
    <property type="match status" value="1"/>
</dbReference>
<evidence type="ECO:0000256" key="8">
    <source>
        <dbReference type="ARBA" id="ARBA00022989"/>
    </source>
</evidence>
<proteinExistence type="predicted"/>
<dbReference type="Gene3D" id="3.30.565.10">
    <property type="entry name" value="Histidine kinase-like ATPase, C-terminal domain"/>
    <property type="match status" value="1"/>
</dbReference>
<dbReference type="Proteomes" id="UP000309747">
    <property type="component" value="Unassembled WGS sequence"/>
</dbReference>
<dbReference type="InterPro" id="IPR003661">
    <property type="entry name" value="HisK_dim/P_dom"/>
</dbReference>
<evidence type="ECO:0000313" key="14">
    <source>
        <dbReference type="EMBL" id="TJZ88993.1"/>
    </source>
</evidence>
<evidence type="ECO:0000256" key="3">
    <source>
        <dbReference type="ARBA" id="ARBA00012438"/>
    </source>
</evidence>
<dbReference type="InterPro" id="IPR036097">
    <property type="entry name" value="HisK_dim/P_sf"/>
</dbReference>
<evidence type="ECO:0000259" key="13">
    <source>
        <dbReference type="PROSITE" id="PS50885"/>
    </source>
</evidence>
<evidence type="ECO:0000256" key="6">
    <source>
        <dbReference type="ARBA" id="ARBA00022692"/>
    </source>
</evidence>
<dbReference type="PROSITE" id="PS50109">
    <property type="entry name" value="HIS_KIN"/>
    <property type="match status" value="1"/>
</dbReference>
<dbReference type="Gene3D" id="1.10.287.130">
    <property type="match status" value="1"/>
</dbReference>
<evidence type="ECO:0000256" key="1">
    <source>
        <dbReference type="ARBA" id="ARBA00000085"/>
    </source>
</evidence>
<keyword evidence="9" id="KW-0902">Two-component regulatory system</keyword>
<dbReference type="InterPro" id="IPR005467">
    <property type="entry name" value="His_kinase_dom"/>
</dbReference>
<dbReference type="PANTHER" id="PTHR45436:SF15">
    <property type="entry name" value="SENSOR HISTIDINE KINASE CUSS"/>
    <property type="match status" value="1"/>
</dbReference>
<evidence type="ECO:0000256" key="2">
    <source>
        <dbReference type="ARBA" id="ARBA00004141"/>
    </source>
</evidence>
<dbReference type="InterPro" id="IPR004358">
    <property type="entry name" value="Sig_transdc_His_kin-like_C"/>
</dbReference>
<dbReference type="SMART" id="SM00387">
    <property type="entry name" value="HATPase_c"/>
    <property type="match status" value="1"/>
</dbReference>
<accession>A0A4U0R2G0</accession>
<evidence type="ECO:0000259" key="12">
    <source>
        <dbReference type="PROSITE" id="PS50109"/>
    </source>
</evidence>
<dbReference type="AlphaFoldDB" id="A0A4U0R2G0"/>
<organism evidence="14 15">
    <name type="scientific">Paracoccus gahaiensis</name>
    <dbReference type="NCBI Taxonomy" id="1706839"/>
    <lineage>
        <taxon>Bacteria</taxon>
        <taxon>Pseudomonadati</taxon>
        <taxon>Pseudomonadota</taxon>
        <taxon>Alphaproteobacteria</taxon>
        <taxon>Rhodobacterales</taxon>
        <taxon>Paracoccaceae</taxon>
        <taxon>Paracoccus</taxon>
    </lineage>
</organism>
<evidence type="ECO:0000313" key="15">
    <source>
        <dbReference type="Proteomes" id="UP000309747"/>
    </source>
</evidence>
<comment type="subcellular location">
    <subcellularLocation>
        <location evidence="2">Membrane</location>
        <topology evidence="2">Multi-pass membrane protein</topology>
    </subcellularLocation>
</comment>
<dbReference type="SUPFAM" id="SSF55874">
    <property type="entry name" value="ATPase domain of HSP90 chaperone/DNA topoisomerase II/histidine kinase"/>
    <property type="match status" value="1"/>
</dbReference>
<feature type="domain" description="Histidine kinase" evidence="12">
    <location>
        <begin position="245"/>
        <end position="439"/>
    </location>
</feature>
<dbReference type="InterPro" id="IPR036890">
    <property type="entry name" value="HATPase_C_sf"/>
</dbReference>
<dbReference type="EC" id="2.7.13.3" evidence="3"/>
<keyword evidence="7 14" id="KW-0418">Kinase</keyword>
<dbReference type="EMBL" id="SUNI01000047">
    <property type="protein sequence ID" value="TJZ88993.1"/>
    <property type="molecule type" value="Genomic_DNA"/>
</dbReference>
<dbReference type="Pfam" id="PF00512">
    <property type="entry name" value="HisKA"/>
    <property type="match status" value="1"/>
</dbReference>
<comment type="caution">
    <text evidence="14">The sequence shown here is derived from an EMBL/GenBank/DDBJ whole genome shotgun (WGS) entry which is preliminary data.</text>
</comment>
<evidence type="ECO:0000256" key="9">
    <source>
        <dbReference type="ARBA" id="ARBA00023012"/>
    </source>
</evidence>
<sequence length="454" mass="48956">MMRGPSLKRPLIVYPLVVHLLTLLVSVLILIAGALRIDSGGPYTDERIVPIIAAAIDRDPSGALVIRPTDDLSTLQAETPNLWFMVEDDAGNGVTFGTVPALFESFRGRLSELSFAQLRDRTPPHDLAAVLRRETTQIGPLTVLGHGALSELNLVVLLASSVIVVPIILLLSITSFAITPWIVRRALAGMSRIAREAEEIDPDRRGRRLSEAHVPREIAPLVRAMNDALRRLDEGHERQQRFIASASHELRTPIAVLQSKVDSSADPVVRALGGDLQRLTILTEQLLDLQRLAQGGTATEVDLVALARSVVADLAPLAIAGGRSMEVQVLRREACLGDAAALERVLMNLLRNAIDHGGRHVVLRVIGRTLEVQDDGPGIPPDQRERVFEPFYRLRPHSTGSGLGLNLVAEVVARHNGRVTIHSAPDGGTIVQVDLGVPAQGMSGMTAPDAPGRG</sequence>
<dbReference type="CDD" id="cd00082">
    <property type="entry name" value="HisKA"/>
    <property type="match status" value="1"/>
</dbReference>
<evidence type="ECO:0000256" key="4">
    <source>
        <dbReference type="ARBA" id="ARBA00022553"/>
    </source>
</evidence>
<feature type="domain" description="HAMP" evidence="13">
    <location>
        <begin position="184"/>
        <end position="237"/>
    </location>
</feature>
<keyword evidence="6 11" id="KW-0812">Transmembrane</keyword>
<reference evidence="14 15" key="1">
    <citation type="submission" date="2019-04" db="EMBL/GenBank/DDBJ databases">
        <authorList>
            <person name="Li J."/>
        </authorList>
    </citation>
    <scope>NUCLEOTIDE SEQUENCE [LARGE SCALE GENOMIC DNA]</scope>
    <source>
        <strain evidence="14 15">KCTC 42687</strain>
    </source>
</reference>
<dbReference type="SUPFAM" id="SSF47384">
    <property type="entry name" value="Homodimeric domain of signal transducing histidine kinase"/>
    <property type="match status" value="1"/>
</dbReference>
<dbReference type="InterPro" id="IPR050428">
    <property type="entry name" value="TCS_sensor_his_kinase"/>
</dbReference>
<evidence type="ECO:0000256" key="5">
    <source>
        <dbReference type="ARBA" id="ARBA00022679"/>
    </source>
</evidence>
<evidence type="ECO:0000256" key="10">
    <source>
        <dbReference type="ARBA" id="ARBA00023136"/>
    </source>
</evidence>
<keyword evidence="10 11" id="KW-0472">Membrane</keyword>
<evidence type="ECO:0000256" key="11">
    <source>
        <dbReference type="SAM" id="Phobius"/>
    </source>
</evidence>